<dbReference type="InterPro" id="IPR051188">
    <property type="entry name" value="PHD-type_Zinc_Finger"/>
</dbReference>
<dbReference type="SMART" id="SM00249">
    <property type="entry name" value="PHD"/>
    <property type="match status" value="1"/>
</dbReference>
<reference evidence="5 6" key="1">
    <citation type="submission" date="2013-11" db="EMBL/GenBank/DDBJ databases">
        <title>Genome sequencing of Stegodyphus mimosarum.</title>
        <authorList>
            <person name="Bechsgaard J."/>
        </authorList>
    </citation>
    <scope>NUCLEOTIDE SEQUENCE [LARGE SCALE GENOMIC DNA]</scope>
</reference>
<evidence type="ECO:0000256" key="2">
    <source>
        <dbReference type="ARBA" id="ARBA00022771"/>
    </source>
</evidence>
<evidence type="ECO:0000256" key="3">
    <source>
        <dbReference type="ARBA" id="ARBA00022833"/>
    </source>
</evidence>
<dbReference type="InterPro" id="IPR013083">
    <property type="entry name" value="Znf_RING/FYVE/PHD"/>
</dbReference>
<keyword evidence="1" id="KW-0479">Metal-binding</keyword>
<dbReference type="InterPro" id="IPR034732">
    <property type="entry name" value="EPHD"/>
</dbReference>
<gene>
    <name evidence="5" type="ORF">X975_26704</name>
</gene>
<dbReference type="InterPro" id="IPR019786">
    <property type="entry name" value="Zinc_finger_PHD-type_CS"/>
</dbReference>
<dbReference type="GO" id="GO:0008270">
    <property type="term" value="F:zinc ion binding"/>
    <property type="evidence" value="ECO:0007669"/>
    <property type="project" value="UniProtKB-KW"/>
</dbReference>
<organism evidence="5 6">
    <name type="scientific">Stegodyphus mimosarum</name>
    <name type="common">African social velvet spider</name>
    <dbReference type="NCBI Taxonomy" id="407821"/>
    <lineage>
        <taxon>Eukaryota</taxon>
        <taxon>Metazoa</taxon>
        <taxon>Ecdysozoa</taxon>
        <taxon>Arthropoda</taxon>
        <taxon>Chelicerata</taxon>
        <taxon>Arachnida</taxon>
        <taxon>Araneae</taxon>
        <taxon>Araneomorphae</taxon>
        <taxon>Entelegynae</taxon>
        <taxon>Eresoidea</taxon>
        <taxon>Eresidae</taxon>
        <taxon>Stegodyphus</taxon>
    </lineage>
</organism>
<dbReference type="InterPro" id="IPR001965">
    <property type="entry name" value="Znf_PHD"/>
</dbReference>
<dbReference type="OrthoDB" id="512616at2759"/>
<keyword evidence="6" id="KW-1185">Reference proteome</keyword>
<sequence>MPKNKETAGKKSVCCFCKTDENDEFIYGKFYHLKSLSVHHNCMFFSSGLSQQGRNQREGILGFLLKDIEAELSRGRRLRCSYCKKTGATVGCSLAKCKKTFHFPCGLKNLSLHQYFGAFCSFCETHKPKQKEIEVQDEDLHCHICYTCVSHHELGSCLYPPCCKKNFFHR</sequence>
<name>A0A087UQC3_STEMI</name>
<dbReference type="Pfam" id="PF13771">
    <property type="entry name" value="zf-HC5HC2H"/>
    <property type="match status" value="1"/>
</dbReference>
<keyword evidence="2" id="KW-0863">Zinc-finger</keyword>
<protein>
    <submittedName>
        <fullName evidence="5">G2/M phase-specific E3 ubiquitin-protein ligase</fullName>
    </submittedName>
</protein>
<dbReference type="GO" id="GO:0005634">
    <property type="term" value="C:nucleus"/>
    <property type="evidence" value="ECO:0007669"/>
    <property type="project" value="TreeGrafter"/>
</dbReference>
<dbReference type="AlphaFoldDB" id="A0A087UQC3"/>
<accession>A0A087UQC3</accession>
<evidence type="ECO:0000259" key="4">
    <source>
        <dbReference type="PROSITE" id="PS51805"/>
    </source>
</evidence>
<dbReference type="STRING" id="407821.A0A087UQC3"/>
<dbReference type="Proteomes" id="UP000054359">
    <property type="component" value="Unassembled WGS sequence"/>
</dbReference>
<dbReference type="PROSITE" id="PS51805">
    <property type="entry name" value="EPHD"/>
    <property type="match status" value="1"/>
</dbReference>
<evidence type="ECO:0000313" key="6">
    <source>
        <dbReference type="Proteomes" id="UP000054359"/>
    </source>
</evidence>
<dbReference type="PANTHER" id="PTHR12420:SF42">
    <property type="entry name" value="G2_M PHASE-SPECIFIC E3 UBIQUITIN-PROTEIN LIGASE"/>
    <property type="match status" value="1"/>
</dbReference>
<dbReference type="Gene3D" id="3.30.40.10">
    <property type="entry name" value="Zinc/RING finger domain, C3HC4 (zinc finger)"/>
    <property type="match status" value="1"/>
</dbReference>
<dbReference type="EMBL" id="KK121019">
    <property type="protein sequence ID" value="KFM79562.1"/>
    <property type="molecule type" value="Genomic_DNA"/>
</dbReference>
<evidence type="ECO:0000256" key="1">
    <source>
        <dbReference type="ARBA" id="ARBA00022723"/>
    </source>
</evidence>
<dbReference type="OMA" id="CKTDEND"/>
<keyword evidence="3" id="KW-0862">Zinc</keyword>
<proteinExistence type="predicted"/>
<evidence type="ECO:0000313" key="5">
    <source>
        <dbReference type="EMBL" id="KFM79562.1"/>
    </source>
</evidence>
<feature type="domain" description="PHD-type" evidence="4">
    <location>
        <begin position="11"/>
        <end position="127"/>
    </location>
</feature>
<feature type="non-terminal residue" evidence="5">
    <location>
        <position position="170"/>
    </location>
</feature>
<dbReference type="PANTHER" id="PTHR12420">
    <property type="entry name" value="PHD FINGER PROTEIN"/>
    <property type="match status" value="1"/>
</dbReference>
<dbReference type="PROSITE" id="PS01359">
    <property type="entry name" value="ZF_PHD_1"/>
    <property type="match status" value="1"/>
</dbReference>